<dbReference type="Proteomes" id="UP000008820">
    <property type="component" value="Chromosome 3"/>
</dbReference>
<dbReference type="GO" id="GO:0010608">
    <property type="term" value="P:post-transcriptional regulation of gene expression"/>
    <property type="evidence" value="ECO:0007669"/>
    <property type="project" value="TreeGrafter"/>
</dbReference>
<evidence type="ECO:0000259" key="7">
    <source>
        <dbReference type="PROSITE" id="PS50303"/>
    </source>
</evidence>
<dbReference type="PROSITE" id="PS50303">
    <property type="entry name" value="PUM_HD"/>
    <property type="match status" value="1"/>
</dbReference>
<dbReference type="PANTHER" id="PTHR12537">
    <property type="entry name" value="RNA BINDING PROTEIN PUMILIO-RELATED"/>
    <property type="match status" value="1"/>
</dbReference>
<keyword evidence="2" id="KW-0963">Cytoplasm</keyword>
<proteinExistence type="predicted"/>
<dbReference type="GO" id="GO:0005634">
    <property type="term" value="C:nucleus"/>
    <property type="evidence" value="ECO:0007669"/>
    <property type="project" value="TreeGrafter"/>
</dbReference>
<dbReference type="InterPro" id="IPR033712">
    <property type="entry name" value="Pumilio_RNA-bd"/>
</dbReference>
<feature type="repeat" description="Pumilio" evidence="5">
    <location>
        <begin position="1169"/>
        <end position="1205"/>
    </location>
</feature>
<feature type="region of interest" description="Disordered" evidence="6">
    <location>
        <begin position="331"/>
        <end position="412"/>
    </location>
</feature>
<dbReference type="PANTHER" id="PTHR12537:SF12">
    <property type="entry name" value="MATERNAL PROTEIN PUMILIO"/>
    <property type="match status" value="1"/>
</dbReference>
<dbReference type="InterPro" id="IPR011989">
    <property type="entry name" value="ARM-like"/>
</dbReference>
<protein>
    <recommendedName>
        <fullName evidence="7">PUM-HD domain-containing protein</fullName>
    </recommendedName>
</protein>
<feature type="repeat" description="Pumilio" evidence="5">
    <location>
        <begin position="1130"/>
        <end position="1165"/>
    </location>
</feature>
<evidence type="ECO:0000313" key="9">
    <source>
        <dbReference type="Proteomes" id="UP000008820"/>
    </source>
</evidence>
<dbReference type="FunCoup" id="A0A6I8TI57">
    <property type="interactions" value="1187"/>
</dbReference>
<feature type="domain" description="PUM-HD" evidence="7">
    <location>
        <begin position="894"/>
        <end position="1231"/>
    </location>
</feature>
<organism evidence="8 9">
    <name type="scientific">Aedes aegypti</name>
    <name type="common">Yellowfever mosquito</name>
    <name type="synonym">Culex aegypti</name>
    <dbReference type="NCBI Taxonomy" id="7159"/>
    <lineage>
        <taxon>Eukaryota</taxon>
        <taxon>Metazoa</taxon>
        <taxon>Ecdysozoa</taxon>
        <taxon>Arthropoda</taxon>
        <taxon>Hexapoda</taxon>
        <taxon>Insecta</taxon>
        <taxon>Pterygota</taxon>
        <taxon>Neoptera</taxon>
        <taxon>Endopterygota</taxon>
        <taxon>Diptera</taxon>
        <taxon>Nematocera</taxon>
        <taxon>Culicoidea</taxon>
        <taxon>Culicidae</taxon>
        <taxon>Culicinae</taxon>
        <taxon>Aedini</taxon>
        <taxon>Aedes</taxon>
        <taxon>Stegomyia</taxon>
    </lineage>
</organism>
<keyword evidence="3" id="KW-0677">Repeat</keyword>
<dbReference type="EnsemblMetazoa" id="AAEL019444-RE">
    <property type="protein sequence ID" value="AAEL019444-PE"/>
    <property type="gene ID" value="AAEL019444"/>
</dbReference>
<dbReference type="Gene3D" id="1.25.10.10">
    <property type="entry name" value="Leucine-rich Repeat Variant"/>
    <property type="match status" value="1"/>
</dbReference>
<reference evidence="8 9" key="1">
    <citation type="submission" date="2017-06" db="EMBL/GenBank/DDBJ databases">
        <title>Aedes aegypti genome working group (AGWG) sequencing and assembly.</title>
        <authorList>
            <consortium name="Aedes aegypti Genome Working Group (AGWG)"/>
            <person name="Matthews B.J."/>
        </authorList>
    </citation>
    <scope>NUCLEOTIDE SEQUENCE [LARGE SCALE GENOMIC DNA]</scope>
    <source>
        <strain evidence="8 9">LVP_AGWG</strain>
    </source>
</reference>
<feature type="repeat" description="Pumilio" evidence="5">
    <location>
        <begin position="986"/>
        <end position="1021"/>
    </location>
</feature>
<dbReference type="SMART" id="SM00025">
    <property type="entry name" value="Pumilio"/>
    <property type="match status" value="8"/>
</dbReference>
<dbReference type="GO" id="GO:0003730">
    <property type="term" value="F:mRNA 3'-UTR binding"/>
    <property type="evidence" value="ECO:0007669"/>
    <property type="project" value="TreeGrafter"/>
</dbReference>
<dbReference type="EnsemblMetazoa" id="AAEL019444-RF">
    <property type="protein sequence ID" value="AAEL019444-PF"/>
    <property type="gene ID" value="AAEL019444"/>
</dbReference>
<feature type="region of interest" description="Disordered" evidence="6">
    <location>
        <begin position="1238"/>
        <end position="1309"/>
    </location>
</feature>
<feature type="region of interest" description="Disordered" evidence="6">
    <location>
        <begin position="295"/>
        <end position="315"/>
    </location>
</feature>
<accession>A0A6I8TI57</accession>
<dbReference type="InterPro" id="IPR001313">
    <property type="entry name" value="Pumilio_RNA-bd_rpt"/>
</dbReference>
<feature type="repeat" description="Pumilio" evidence="5">
    <location>
        <begin position="1094"/>
        <end position="1129"/>
    </location>
</feature>
<feature type="repeat" description="Pumilio" evidence="5">
    <location>
        <begin position="1058"/>
        <end position="1093"/>
    </location>
</feature>
<feature type="compositionally biased region" description="Gly residues" evidence="6">
    <location>
        <begin position="1238"/>
        <end position="1262"/>
    </location>
</feature>
<evidence type="ECO:0000256" key="5">
    <source>
        <dbReference type="PROSITE-ProRule" id="PRU00317"/>
    </source>
</evidence>
<sequence length="1333" mass="141196">MLQHPLEPEAAAMKLLGGHDDGGGRGAPIRSQDDAAVGYVFQRHPNETEFNQFAQKQSRWASGDDAIIDHFSFLQNQDKWKYNPTLTNNSTGGLLPPPTMASVNKHHQAQPQAQQQQHQQQQQQQQQLPMINHHPSQLANHLNHQNHLNQTMLNHTAMGNAAAAAAAASGLPTMQMPMQGAGMYDHLHPPNVNVNGVVPKPPPGQEQLVFLGGGQQYGVLAPQNQYIARNNAAITTSATKKLWEKGGSNDVKVATGGAAGSLAPLHLHATTDHQVWRDSTWSSQGDAILASRRIFPHAPDTNPTGSTGILSPRDSTGGLGVKMVEYVLGGSPTNKESPLASLEPRFKGLKFDDNDKTSDDKDKANSPFESNGLKKEEVNSTNGVVIVNGIDDDKGFNRTPGSRQPSPAEEQLPRASNLLDAPSHHNSGFPQHHHSLHHMLGSAAAAAAAAAAAGVGTGAGANDIAQQAAAAALGSYHHPQMINQMNQMNQLNQMNQMSQLNQMQSHVMNGVGGIPQITQSQMVSQPGQGPNQIESPANLLQQPHNFDVQQLFRSNPGLTAANSAVPGAPNGQPLPQSALSLSAAQQQQQFLAQHNAAYAAQQAQPYVINPGQDPSPYMGALITAGVPQYYGVAAPWGVYPPTLIPQQQSQPRRPLTPSQQGAENQPYQVISAFYDQSGSLVMGPRTGTPMRLVSPAPPVLVPPSAAGPRAPQAPPAIYPPQTAQQSMYSAAAAAQNGSNIGGLALSTSSLTARRDSFDRNTSAFSPSLDYSSASTNAVVNNAAAAAVARKWPVGAGSYGGLSAITASASPLGASITPPPVSGLGALVTSRAPGAETKYRQINQLAPGISANAMFGSSNSLFSKLSGSAVRPTAAATAVVAAVAGGAPGLDRPPGRSRLLEDFRNQRYPNLQLRDLTNHIVEFSQDQHGSRFIQQKLERATAAEKQLVFNEILGAAYSLMTDVFGNYVIQKFFEYGSPEQKQALAQQVKGHVLPLALQMYGCRVIQKALESIPTEQQQEIVRELDGHVLKCVKDQNGNHVVQKCIECVEPTALQFIIDAFRNQVYSLSTHPYGCRVIQRILEHCTPEQTSPILAELHANTEQLIQDQYGNYVIQHVLEHGKPEDKSVLIAAVRGKVLILSQHKFASNVVEKCVTHATRAERALLIEEVCSFNDAGLHVMMKDQYANYVVQKMIDVSEPTQRKVLLHKIRPHMNSLKKYTYGKHIIAKLDKFSLKTPNSIGGGSGGPTGAGGVPSGGVVGGNGSTGSSSSGNSSGNGDVVGTNGTNGAGQQLVPSSNGNGPASNGNSVVVVNSAGNGGVTNLGPIGPPPTNGVVM</sequence>
<evidence type="ECO:0000256" key="6">
    <source>
        <dbReference type="SAM" id="MobiDB-lite"/>
    </source>
</evidence>
<dbReference type="GO" id="GO:0005737">
    <property type="term" value="C:cytoplasm"/>
    <property type="evidence" value="ECO:0007669"/>
    <property type="project" value="UniProtKB-SubCell"/>
</dbReference>
<feature type="repeat" description="Pumilio" evidence="5">
    <location>
        <begin position="1022"/>
        <end position="1057"/>
    </location>
</feature>
<feature type="region of interest" description="Disordered" evidence="6">
    <location>
        <begin position="644"/>
        <end position="664"/>
    </location>
</feature>
<dbReference type="SUPFAM" id="SSF48371">
    <property type="entry name" value="ARM repeat"/>
    <property type="match status" value="1"/>
</dbReference>
<keyword evidence="4" id="KW-0694">RNA-binding</keyword>
<name>A0A6I8TI57_AEDAE</name>
<evidence type="ECO:0000256" key="2">
    <source>
        <dbReference type="ARBA" id="ARBA00022490"/>
    </source>
</evidence>
<feature type="repeat" description="Pumilio" evidence="5">
    <location>
        <begin position="950"/>
        <end position="985"/>
    </location>
</feature>
<feature type="region of interest" description="Disordered" evidence="6">
    <location>
        <begin position="84"/>
        <end position="128"/>
    </location>
</feature>
<gene>
    <name evidence="8" type="primary">5576263</name>
</gene>
<dbReference type="InterPro" id="IPR016024">
    <property type="entry name" value="ARM-type_fold"/>
</dbReference>
<dbReference type="CDD" id="cd07920">
    <property type="entry name" value="Pumilio"/>
    <property type="match status" value="1"/>
</dbReference>
<evidence type="ECO:0000256" key="1">
    <source>
        <dbReference type="ARBA" id="ARBA00004496"/>
    </source>
</evidence>
<evidence type="ECO:0000256" key="3">
    <source>
        <dbReference type="ARBA" id="ARBA00022737"/>
    </source>
</evidence>
<dbReference type="FunFam" id="1.25.10.10:FF:000004">
    <property type="entry name" value="Pumilio homolog 1 isoform 2"/>
    <property type="match status" value="1"/>
</dbReference>
<feature type="compositionally biased region" description="Low complexity" evidence="6">
    <location>
        <begin position="109"/>
        <end position="127"/>
    </location>
</feature>
<comment type="subcellular location">
    <subcellularLocation>
        <location evidence="1">Cytoplasm</location>
    </subcellularLocation>
</comment>
<keyword evidence="9" id="KW-1185">Reference proteome</keyword>
<evidence type="ECO:0000256" key="4">
    <source>
        <dbReference type="ARBA" id="ARBA00022884"/>
    </source>
</evidence>
<feature type="compositionally biased region" description="Basic and acidic residues" evidence="6">
    <location>
        <begin position="344"/>
        <end position="364"/>
    </location>
</feature>
<dbReference type="PROSITE" id="PS50302">
    <property type="entry name" value="PUM"/>
    <property type="match status" value="8"/>
</dbReference>
<evidence type="ECO:0000313" key="8">
    <source>
        <dbReference type="EnsemblMetazoa" id="AAEL019444-PF"/>
    </source>
</evidence>
<feature type="compositionally biased region" description="Low complexity" evidence="6">
    <location>
        <begin position="1263"/>
        <end position="1309"/>
    </location>
</feature>
<dbReference type="InterPro" id="IPR033133">
    <property type="entry name" value="PUM-HD"/>
</dbReference>
<reference evidence="8" key="2">
    <citation type="submission" date="2020-05" db="UniProtKB">
        <authorList>
            <consortium name="EnsemblMetazoa"/>
        </authorList>
    </citation>
    <scope>IDENTIFICATION</scope>
    <source>
        <strain evidence="8">LVP_AGWG</strain>
    </source>
</reference>
<dbReference type="InParanoid" id="A0A6I8TI57"/>
<dbReference type="OrthoDB" id="668540at2759"/>
<feature type="repeat" description="Pumilio" evidence="5">
    <location>
        <begin position="914"/>
        <end position="949"/>
    </location>
</feature>
<dbReference type="Pfam" id="PF00806">
    <property type="entry name" value="PUF"/>
    <property type="match status" value="8"/>
</dbReference>